<dbReference type="EMBL" id="HBFQ01050916">
    <property type="protein sequence ID" value="CAD8861932.1"/>
    <property type="molecule type" value="Transcribed_RNA"/>
</dbReference>
<proteinExistence type="predicted"/>
<gene>
    <name evidence="2" type="ORF">NSCI0253_LOCUS36287</name>
</gene>
<organism evidence="2">
    <name type="scientific">Noctiluca scintillans</name>
    <name type="common">Sea sparkle</name>
    <name type="synonym">Red tide dinoflagellate</name>
    <dbReference type="NCBI Taxonomy" id="2966"/>
    <lineage>
        <taxon>Eukaryota</taxon>
        <taxon>Sar</taxon>
        <taxon>Alveolata</taxon>
        <taxon>Dinophyceae</taxon>
        <taxon>Noctilucales</taxon>
        <taxon>Noctilucaceae</taxon>
        <taxon>Noctiluca</taxon>
    </lineage>
</organism>
<dbReference type="AlphaFoldDB" id="A0A7S1AQU0"/>
<sequence length="267" mass="28876">MLVPDSDNASSSTAASEADIPGHSWGFEKDGSVFNARLDVTKNPPRFTLTSKAAVCTAEDVDALTVCLSKCLEYQTSYVCVYDIRVFKVAPLGLAKRLGDYCSAHQSEFDTVQLGIAIILPNSFIARFVKSLIGVITAVAPPKCPLNIVNTDEEAEAMFAQLALPSCTSVKADNMPLLTSEVGSGKRPVRGSVALAGVAVASFFSLPSKSVVKSTRDPFPTDEDDPEKETTSRWCCWRRRRQQCDDGVAMVDLRRFRSASDGVGRLP</sequence>
<evidence type="ECO:0000313" key="2">
    <source>
        <dbReference type="EMBL" id="CAD8861932.1"/>
    </source>
</evidence>
<protein>
    <submittedName>
        <fullName evidence="2">Uncharacterized protein</fullName>
    </submittedName>
</protein>
<name>A0A7S1AQU0_NOCSC</name>
<evidence type="ECO:0000256" key="1">
    <source>
        <dbReference type="SAM" id="MobiDB-lite"/>
    </source>
</evidence>
<accession>A0A7S1AQU0</accession>
<reference evidence="2" key="1">
    <citation type="submission" date="2021-01" db="EMBL/GenBank/DDBJ databases">
        <authorList>
            <person name="Corre E."/>
            <person name="Pelletier E."/>
            <person name="Niang G."/>
            <person name="Scheremetjew M."/>
            <person name="Finn R."/>
            <person name="Kale V."/>
            <person name="Holt S."/>
            <person name="Cochrane G."/>
            <person name="Meng A."/>
            <person name="Brown T."/>
            <person name="Cohen L."/>
        </authorList>
    </citation>
    <scope>NUCLEOTIDE SEQUENCE</scope>
</reference>
<feature type="region of interest" description="Disordered" evidence="1">
    <location>
        <begin position="211"/>
        <end position="232"/>
    </location>
</feature>